<feature type="non-terminal residue" evidence="2">
    <location>
        <position position="313"/>
    </location>
</feature>
<evidence type="ECO:0008006" key="3">
    <source>
        <dbReference type="Google" id="ProtNLM"/>
    </source>
</evidence>
<dbReference type="InterPro" id="IPR011043">
    <property type="entry name" value="Gal_Oxase/kelch_b-propeller"/>
</dbReference>
<gene>
    <name evidence="2" type="ORF">S01H4_19925</name>
</gene>
<dbReference type="InterPro" id="IPR013517">
    <property type="entry name" value="FG-GAP"/>
</dbReference>
<dbReference type="SUPFAM" id="SSF50965">
    <property type="entry name" value="Galactose oxidase, central domain"/>
    <property type="match status" value="1"/>
</dbReference>
<protein>
    <recommendedName>
        <fullName evidence="3">PKD domain-containing protein</fullName>
    </recommendedName>
</protein>
<dbReference type="Gene3D" id="2.130.10.130">
    <property type="entry name" value="Integrin alpha, N-terminal"/>
    <property type="match status" value="2"/>
</dbReference>
<comment type="caution">
    <text evidence="2">The sequence shown here is derived from an EMBL/GenBank/DDBJ whole genome shotgun (WGS) entry which is preliminary data.</text>
</comment>
<evidence type="ECO:0000256" key="1">
    <source>
        <dbReference type="ARBA" id="ARBA00022729"/>
    </source>
</evidence>
<keyword evidence="1" id="KW-0732">Signal</keyword>
<sequence length="313" mass="34672">MWRQTIFKNVFVIFTISFFISGSAWSKHQWNQLAVLTASDKELGDAFGESVSISGDYTILGAEFDDDKGENSGSAYIFKRQGKDWIEQCKLAASDSNSFDFFGHCVSISGNYAIVGTYGGAAAYIFKRDGETWFEQCKLDVNEPIDWRFGTRVSISERHAIVSNYGRHRGPGCAYIFEREAETWNLQCKLAEPADDYGRSVAICNNFAIVGARSNLGTAFIYRLSENVWELQCELTGNESGFGRSFDICQNYAIFGSSEAAYIYKREGDTWNMQEKLIASDGTAYDGFGGSVSISGNLAIVAASNDDDNGEYS</sequence>
<dbReference type="PANTHER" id="PTHR36220">
    <property type="entry name" value="UNNAMED PRODUCT"/>
    <property type="match status" value="1"/>
</dbReference>
<dbReference type="InterPro" id="IPR028994">
    <property type="entry name" value="Integrin_alpha_N"/>
</dbReference>
<organism evidence="2">
    <name type="scientific">marine sediment metagenome</name>
    <dbReference type="NCBI Taxonomy" id="412755"/>
    <lineage>
        <taxon>unclassified sequences</taxon>
        <taxon>metagenomes</taxon>
        <taxon>ecological metagenomes</taxon>
    </lineage>
</organism>
<name>X1AJ54_9ZZZZ</name>
<dbReference type="Pfam" id="PF14312">
    <property type="entry name" value="FG-GAP_2"/>
    <property type="match status" value="3"/>
</dbReference>
<reference evidence="2" key="1">
    <citation type="journal article" date="2014" name="Front. Microbiol.">
        <title>High frequency of phylogenetically diverse reductive dehalogenase-homologous genes in deep subseafloor sedimentary metagenomes.</title>
        <authorList>
            <person name="Kawai M."/>
            <person name="Futagami T."/>
            <person name="Toyoda A."/>
            <person name="Takaki Y."/>
            <person name="Nishi S."/>
            <person name="Hori S."/>
            <person name="Arai W."/>
            <person name="Tsubouchi T."/>
            <person name="Morono Y."/>
            <person name="Uchiyama I."/>
            <person name="Ito T."/>
            <person name="Fujiyama A."/>
            <person name="Inagaki F."/>
            <person name="Takami H."/>
        </authorList>
    </citation>
    <scope>NUCLEOTIDE SEQUENCE</scope>
    <source>
        <strain evidence="2">Expedition CK06-06</strain>
    </source>
</reference>
<accession>X1AJ54</accession>
<dbReference type="PANTHER" id="PTHR36220:SF1">
    <property type="entry name" value="GAMMA TUBULIN COMPLEX COMPONENT C-TERMINAL DOMAIN-CONTAINING PROTEIN"/>
    <property type="match status" value="1"/>
</dbReference>
<proteinExistence type="predicted"/>
<dbReference type="AlphaFoldDB" id="X1AJ54"/>
<evidence type="ECO:0000313" key="2">
    <source>
        <dbReference type="EMBL" id="GAG59961.1"/>
    </source>
</evidence>
<dbReference type="EMBL" id="BART01008921">
    <property type="protein sequence ID" value="GAG59961.1"/>
    <property type="molecule type" value="Genomic_DNA"/>
</dbReference>